<accession>A0A2P8CZL0</accession>
<organism evidence="1 2">
    <name type="scientific">Taibaiella chishuiensis</name>
    <dbReference type="NCBI Taxonomy" id="1434707"/>
    <lineage>
        <taxon>Bacteria</taxon>
        <taxon>Pseudomonadati</taxon>
        <taxon>Bacteroidota</taxon>
        <taxon>Chitinophagia</taxon>
        <taxon>Chitinophagales</taxon>
        <taxon>Chitinophagaceae</taxon>
        <taxon>Taibaiella</taxon>
    </lineage>
</organism>
<protein>
    <submittedName>
        <fullName evidence="1">Uncharacterized protein</fullName>
    </submittedName>
</protein>
<comment type="caution">
    <text evidence="1">The sequence shown here is derived from an EMBL/GenBank/DDBJ whole genome shotgun (WGS) entry which is preliminary data.</text>
</comment>
<keyword evidence="2" id="KW-1185">Reference proteome</keyword>
<sequence length="65" mass="7466">MQRYRLPLVHKTGMKNFTDTSRPNKKRLIRNTGHKNRVIGMAELGANYKSNYNPATPFFVPPPPP</sequence>
<dbReference type="AlphaFoldDB" id="A0A2P8CZL0"/>
<name>A0A2P8CZL0_9BACT</name>
<dbReference type="Proteomes" id="UP000240572">
    <property type="component" value="Unassembled WGS sequence"/>
</dbReference>
<proteinExistence type="predicted"/>
<dbReference type="EMBL" id="PYGD01000008">
    <property type="protein sequence ID" value="PSK90356.1"/>
    <property type="molecule type" value="Genomic_DNA"/>
</dbReference>
<reference evidence="1 2" key="1">
    <citation type="submission" date="2018-03" db="EMBL/GenBank/DDBJ databases">
        <title>Genomic Encyclopedia of Type Strains, Phase III (KMG-III): the genomes of soil and plant-associated and newly described type strains.</title>
        <authorList>
            <person name="Whitman W."/>
        </authorList>
    </citation>
    <scope>NUCLEOTIDE SEQUENCE [LARGE SCALE GENOMIC DNA]</scope>
    <source>
        <strain evidence="1 2">CGMCC 1.12700</strain>
    </source>
</reference>
<gene>
    <name evidence="1" type="ORF">B0I18_10886</name>
</gene>
<evidence type="ECO:0000313" key="1">
    <source>
        <dbReference type="EMBL" id="PSK90356.1"/>
    </source>
</evidence>
<evidence type="ECO:0000313" key="2">
    <source>
        <dbReference type="Proteomes" id="UP000240572"/>
    </source>
</evidence>